<dbReference type="InterPro" id="IPR036397">
    <property type="entry name" value="RNaseH_sf"/>
</dbReference>
<reference evidence="1 2" key="1">
    <citation type="submission" date="2014-03" db="EMBL/GenBank/DDBJ databases">
        <title>Draft genome of the hookworm Oesophagostomum dentatum.</title>
        <authorList>
            <person name="Mitreva M."/>
        </authorList>
    </citation>
    <scope>NUCLEOTIDE SEQUENCE [LARGE SCALE GENOMIC DNA]</scope>
    <source>
        <strain evidence="1 2">OD-Hann</strain>
    </source>
</reference>
<dbReference type="InterPro" id="IPR001888">
    <property type="entry name" value="Transposase_1"/>
</dbReference>
<dbReference type="InterPro" id="IPR052709">
    <property type="entry name" value="Transposase-MT_Hybrid"/>
</dbReference>
<sequence length="141" mass="16702">MTGERHLKKKWKEVEIWRVEPQELSRTQFQVKMDIYMGLLFSLYSQRHTFTQTRDIITGDEKWVTYVNVTRKRQCLQSCEAGHETAKPKLHLRIVMLSVRWNADGVVNWELLPNGSTFIVDQYYRNVDELASKVRGKQSNI</sequence>
<evidence type="ECO:0000313" key="2">
    <source>
        <dbReference type="Proteomes" id="UP000053660"/>
    </source>
</evidence>
<dbReference type="GO" id="GO:0035861">
    <property type="term" value="C:site of double-strand break"/>
    <property type="evidence" value="ECO:0007669"/>
    <property type="project" value="TreeGrafter"/>
</dbReference>
<dbReference type="GO" id="GO:0031297">
    <property type="term" value="P:replication fork processing"/>
    <property type="evidence" value="ECO:0007669"/>
    <property type="project" value="TreeGrafter"/>
</dbReference>
<dbReference type="GO" id="GO:0042800">
    <property type="term" value="F:histone H3K4 methyltransferase activity"/>
    <property type="evidence" value="ECO:0007669"/>
    <property type="project" value="TreeGrafter"/>
</dbReference>
<evidence type="ECO:0000313" key="1">
    <source>
        <dbReference type="EMBL" id="KHJ85115.1"/>
    </source>
</evidence>
<dbReference type="GO" id="GO:0005634">
    <property type="term" value="C:nucleus"/>
    <property type="evidence" value="ECO:0007669"/>
    <property type="project" value="TreeGrafter"/>
</dbReference>
<dbReference type="GO" id="GO:0000793">
    <property type="term" value="C:condensed chromosome"/>
    <property type="evidence" value="ECO:0007669"/>
    <property type="project" value="TreeGrafter"/>
</dbReference>
<organism evidence="1 2">
    <name type="scientific">Oesophagostomum dentatum</name>
    <name type="common">Nodular worm</name>
    <dbReference type="NCBI Taxonomy" id="61180"/>
    <lineage>
        <taxon>Eukaryota</taxon>
        <taxon>Metazoa</taxon>
        <taxon>Ecdysozoa</taxon>
        <taxon>Nematoda</taxon>
        <taxon>Chromadorea</taxon>
        <taxon>Rhabditida</taxon>
        <taxon>Rhabditina</taxon>
        <taxon>Rhabditomorpha</taxon>
        <taxon>Strongyloidea</taxon>
        <taxon>Strongylidae</taxon>
        <taxon>Oesophagostomum</taxon>
    </lineage>
</organism>
<dbReference type="GO" id="GO:0044774">
    <property type="term" value="P:mitotic DNA integrity checkpoint signaling"/>
    <property type="evidence" value="ECO:0007669"/>
    <property type="project" value="TreeGrafter"/>
</dbReference>
<protein>
    <submittedName>
        <fullName evidence="1">Transposase</fullName>
    </submittedName>
</protein>
<dbReference type="GO" id="GO:0003697">
    <property type="term" value="F:single-stranded DNA binding"/>
    <property type="evidence" value="ECO:0007669"/>
    <property type="project" value="TreeGrafter"/>
</dbReference>
<dbReference type="GO" id="GO:0044547">
    <property type="term" value="F:DNA topoisomerase binding"/>
    <property type="evidence" value="ECO:0007669"/>
    <property type="project" value="TreeGrafter"/>
</dbReference>
<accession>A0A0B1SPL9</accession>
<name>A0A0B1SPL9_OESDE</name>
<dbReference type="Proteomes" id="UP000053660">
    <property type="component" value="Unassembled WGS sequence"/>
</dbReference>
<dbReference type="GO" id="GO:0000729">
    <property type="term" value="P:DNA double-strand break processing"/>
    <property type="evidence" value="ECO:0007669"/>
    <property type="project" value="TreeGrafter"/>
</dbReference>
<dbReference type="OrthoDB" id="9970333at2759"/>
<proteinExistence type="predicted"/>
<dbReference type="Pfam" id="PF01359">
    <property type="entry name" value="Transposase_1"/>
    <property type="match status" value="1"/>
</dbReference>
<dbReference type="PANTHER" id="PTHR46060:SF2">
    <property type="entry name" value="HISTONE-LYSINE N-METHYLTRANSFERASE SETMAR"/>
    <property type="match status" value="1"/>
</dbReference>
<dbReference type="GO" id="GO:0003690">
    <property type="term" value="F:double-stranded DNA binding"/>
    <property type="evidence" value="ECO:0007669"/>
    <property type="project" value="TreeGrafter"/>
</dbReference>
<dbReference type="GO" id="GO:0006303">
    <property type="term" value="P:double-strand break repair via nonhomologous end joining"/>
    <property type="evidence" value="ECO:0007669"/>
    <property type="project" value="TreeGrafter"/>
</dbReference>
<dbReference type="GO" id="GO:0046975">
    <property type="term" value="F:histone H3K36 methyltransferase activity"/>
    <property type="evidence" value="ECO:0007669"/>
    <property type="project" value="TreeGrafter"/>
</dbReference>
<dbReference type="EMBL" id="KN565260">
    <property type="protein sequence ID" value="KHJ85115.1"/>
    <property type="molecule type" value="Genomic_DNA"/>
</dbReference>
<keyword evidence="2" id="KW-1185">Reference proteome</keyword>
<dbReference type="PANTHER" id="PTHR46060">
    <property type="entry name" value="MARINER MOS1 TRANSPOSASE-LIKE PROTEIN"/>
    <property type="match status" value="1"/>
</dbReference>
<dbReference type="GO" id="GO:0015074">
    <property type="term" value="P:DNA integration"/>
    <property type="evidence" value="ECO:0007669"/>
    <property type="project" value="TreeGrafter"/>
</dbReference>
<dbReference type="GO" id="GO:0000014">
    <property type="term" value="F:single-stranded DNA endodeoxyribonuclease activity"/>
    <property type="evidence" value="ECO:0007669"/>
    <property type="project" value="TreeGrafter"/>
</dbReference>
<dbReference type="AlphaFoldDB" id="A0A0B1SPL9"/>
<dbReference type="Gene3D" id="3.30.420.10">
    <property type="entry name" value="Ribonuclease H-like superfamily/Ribonuclease H"/>
    <property type="match status" value="1"/>
</dbReference>
<gene>
    <name evidence="1" type="ORF">OESDEN_15164</name>
</gene>